<gene>
    <name evidence="2" type="ORF">SAMN05216381_1292</name>
</gene>
<accession>A0A1G7JXQ6</accession>
<protein>
    <submittedName>
        <fullName evidence="2">Uncharacterized protein</fullName>
    </submittedName>
</protein>
<name>A0A1G7JXQ6_9GAMM</name>
<feature type="region of interest" description="Disordered" evidence="1">
    <location>
        <begin position="1"/>
        <end position="20"/>
    </location>
</feature>
<dbReference type="OrthoDB" id="7031915at2"/>
<evidence type="ECO:0000313" key="3">
    <source>
        <dbReference type="Proteomes" id="UP000243378"/>
    </source>
</evidence>
<dbReference type="Proteomes" id="UP000243378">
    <property type="component" value="Unassembled WGS sequence"/>
</dbReference>
<proteinExistence type="predicted"/>
<sequence>MAIHYSPSQNTVACGRTGSSLSVTEDQTQVSCKLCLRSLEKEAAPAEAVNRTPSLAELRAAARAAKTATKQTEPKAAVSVRAAWQHKLAQLPGRNRLPRGAARQAFV</sequence>
<dbReference type="EMBL" id="FNBM01000002">
    <property type="protein sequence ID" value="SDF29726.1"/>
    <property type="molecule type" value="Genomic_DNA"/>
</dbReference>
<evidence type="ECO:0000256" key="1">
    <source>
        <dbReference type="SAM" id="MobiDB-lite"/>
    </source>
</evidence>
<reference evidence="2 3" key="1">
    <citation type="submission" date="2016-10" db="EMBL/GenBank/DDBJ databases">
        <authorList>
            <person name="de Groot N.N."/>
        </authorList>
    </citation>
    <scope>NUCLEOTIDE SEQUENCE [LARGE SCALE GENOMIC DNA]</scope>
    <source>
        <strain evidence="2 3">LMG 25475</strain>
    </source>
</reference>
<dbReference type="AlphaFoldDB" id="A0A1G7JXQ6"/>
<organism evidence="2 3">
    <name type="scientific">Phytopseudomonas seleniipraecipitans</name>
    <dbReference type="NCBI Taxonomy" id="640205"/>
    <lineage>
        <taxon>Bacteria</taxon>
        <taxon>Pseudomonadati</taxon>
        <taxon>Pseudomonadota</taxon>
        <taxon>Gammaproteobacteria</taxon>
        <taxon>Pseudomonadales</taxon>
        <taxon>Pseudomonadaceae</taxon>
        <taxon>Phytopseudomonas</taxon>
    </lineage>
</organism>
<dbReference type="RefSeq" id="WP_092365997.1">
    <property type="nucleotide sequence ID" value="NZ_FNBM01000002.1"/>
</dbReference>
<evidence type="ECO:0000313" key="2">
    <source>
        <dbReference type="EMBL" id="SDF29726.1"/>
    </source>
</evidence>